<gene>
    <name evidence="3" type="ORF">SAMN02745243_04026</name>
</gene>
<dbReference type="AlphaFoldDB" id="A0A1M6WIW7"/>
<dbReference type="OrthoDB" id="1862033at2"/>
<dbReference type="PANTHER" id="PTHR46558">
    <property type="entry name" value="TRACRIPTIONAL REGULATORY PROTEIN-RELATED-RELATED"/>
    <property type="match status" value="1"/>
</dbReference>
<dbReference type="SMART" id="SM00530">
    <property type="entry name" value="HTH_XRE"/>
    <property type="match status" value="1"/>
</dbReference>
<proteinExistence type="predicted"/>
<dbReference type="SUPFAM" id="SSF47413">
    <property type="entry name" value="lambda repressor-like DNA-binding domains"/>
    <property type="match status" value="1"/>
</dbReference>
<dbReference type="GO" id="GO:0003677">
    <property type="term" value="F:DNA binding"/>
    <property type="evidence" value="ECO:0007669"/>
    <property type="project" value="UniProtKB-KW"/>
</dbReference>
<reference evidence="3 4" key="1">
    <citation type="submission" date="2016-11" db="EMBL/GenBank/DDBJ databases">
        <authorList>
            <person name="Jaros S."/>
            <person name="Januszkiewicz K."/>
            <person name="Wedrychowicz H."/>
        </authorList>
    </citation>
    <scope>NUCLEOTIDE SEQUENCE [LARGE SCALE GENOMIC DNA]</scope>
    <source>
        <strain evidence="3 4">DSM 15480</strain>
    </source>
</reference>
<organism evidence="3 4">
    <name type="scientific">Hespellia stercorisuis DSM 15480</name>
    <dbReference type="NCBI Taxonomy" id="1121950"/>
    <lineage>
        <taxon>Bacteria</taxon>
        <taxon>Bacillati</taxon>
        <taxon>Bacillota</taxon>
        <taxon>Clostridia</taxon>
        <taxon>Lachnospirales</taxon>
        <taxon>Lachnospiraceae</taxon>
        <taxon>Hespellia</taxon>
    </lineage>
</organism>
<sequence length="104" mass="11902">MLGEQIKTLRLIRNLSQIELAKYLGVSKQSVSNWENNNIQPSVDLLVKIACYFGCSTDFLLELDNTRHVIEVTNLTAQQISHIQQLVKDFESLNQQLNTQDKVL</sequence>
<accession>A0A1M6WIW7</accession>
<dbReference type="InterPro" id="IPR010982">
    <property type="entry name" value="Lambda_DNA-bd_dom_sf"/>
</dbReference>
<keyword evidence="1" id="KW-0238">DNA-binding</keyword>
<dbReference type="Gene3D" id="1.10.260.40">
    <property type="entry name" value="lambda repressor-like DNA-binding domains"/>
    <property type="match status" value="1"/>
</dbReference>
<keyword evidence="4" id="KW-1185">Reference proteome</keyword>
<dbReference type="Proteomes" id="UP000184301">
    <property type="component" value="Unassembled WGS sequence"/>
</dbReference>
<dbReference type="RefSeq" id="WP_073113265.1">
    <property type="nucleotide sequence ID" value="NZ_FQZY01000112.1"/>
</dbReference>
<dbReference type="PROSITE" id="PS50943">
    <property type="entry name" value="HTH_CROC1"/>
    <property type="match status" value="1"/>
</dbReference>
<evidence type="ECO:0000313" key="4">
    <source>
        <dbReference type="Proteomes" id="UP000184301"/>
    </source>
</evidence>
<dbReference type="CDD" id="cd00093">
    <property type="entry name" value="HTH_XRE"/>
    <property type="match status" value="1"/>
</dbReference>
<dbReference type="PANTHER" id="PTHR46558:SF11">
    <property type="entry name" value="HTH-TYPE TRANSCRIPTIONAL REGULATOR XRE"/>
    <property type="match status" value="1"/>
</dbReference>
<evidence type="ECO:0000259" key="2">
    <source>
        <dbReference type="PROSITE" id="PS50943"/>
    </source>
</evidence>
<evidence type="ECO:0000256" key="1">
    <source>
        <dbReference type="ARBA" id="ARBA00023125"/>
    </source>
</evidence>
<evidence type="ECO:0000313" key="3">
    <source>
        <dbReference type="EMBL" id="SHK93549.1"/>
    </source>
</evidence>
<dbReference type="STRING" id="1121950.SAMN02745243_04026"/>
<feature type="domain" description="HTH cro/C1-type" evidence="2">
    <location>
        <begin position="6"/>
        <end position="60"/>
    </location>
</feature>
<dbReference type="Pfam" id="PF01381">
    <property type="entry name" value="HTH_3"/>
    <property type="match status" value="1"/>
</dbReference>
<protein>
    <submittedName>
        <fullName evidence="3">Transcriptional regulator, contains XRE-family HTH domain</fullName>
    </submittedName>
</protein>
<dbReference type="EMBL" id="FQZY01000112">
    <property type="protein sequence ID" value="SHK93549.1"/>
    <property type="molecule type" value="Genomic_DNA"/>
</dbReference>
<name>A0A1M6WIW7_9FIRM</name>
<dbReference type="InterPro" id="IPR001387">
    <property type="entry name" value="Cro/C1-type_HTH"/>
</dbReference>